<evidence type="ECO:0000313" key="4">
    <source>
        <dbReference type="Proteomes" id="UP001341840"/>
    </source>
</evidence>
<protein>
    <recommendedName>
        <fullName evidence="2">DUF4378 domain-containing protein</fullName>
    </recommendedName>
</protein>
<keyword evidence="4" id="KW-1185">Reference proteome</keyword>
<feature type="compositionally biased region" description="Low complexity" evidence="1">
    <location>
        <begin position="38"/>
        <end position="50"/>
    </location>
</feature>
<proteinExistence type="predicted"/>
<evidence type="ECO:0000259" key="2">
    <source>
        <dbReference type="Pfam" id="PF14309"/>
    </source>
</evidence>
<evidence type="ECO:0000256" key="1">
    <source>
        <dbReference type="SAM" id="MobiDB-lite"/>
    </source>
</evidence>
<dbReference type="PANTHER" id="PTHR33623:SF17">
    <property type="entry name" value="DUF4378 DOMAIN-CONTAINING PROTEIN"/>
    <property type="match status" value="1"/>
</dbReference>
<gene>
    <name evidence="3" type="ORF">PIB30_099265</name>
</gene>
<reference evidence="3 4" key="1">
    <citation type="journal article" date="2023" name="Plants (Basel)">
        <title>Bridging the Gap: Combining Genomics and Transcriptomics Approaches to Understand Stylosanthes scabra, an Orphan Legume from the Brazilian Caatinga.</title>
        <authorList>
            <person name="Ferreira-Neto J.R.C."/>
            <person name="da Silva M.D."/>
            <person name="Binneck E."/>
            <person name="de Melo N.F."/>
            <person name="da Silva R.H."/>
            <person name="de Melo A.L.T.M."/>
            <person name="Pandolfi V."/>
            <person name="Bustamante F.O."/>
            <person name="Brasileiro-Vidal A.C."/>
            <person name="Benko-Iseppon A.M."/>
        </authorList>
    </citation>
    <scope>NUCLEOTIDE SEQUENCE [LARGE SCALE GENOMIC DNA]</scope>
    <source>
        <tissue evidence="3">Leaves</tissue>
    </source>
</reference>
<dbReference type="EMBL" id="JASCZI010244287">
    <property type="protein sequence ID" value="MED6214055.1"/>
    <property type="molecule type" value="Genomic_DNA"/>
</dbReference>
<comment type="caution">
    <text evidence="3">The sequence shown here is derived from an EMBL/GenBank/DDBJ whole genome shotgun (WGS) entry which is preliminary data.</text>
</comment>
<dbReference type="InterPro" id="IPR025486">
    <property type="entry name" value="DUF4378"/>
</dbReference>
<organism evidence="3 4">
    <name type="scientific">Stylosanthes scabra</name>
    <dbReference type="NCBI Taxonomy" id="79078"/>
    <lineage>
        <taxon>Eukaryota</taxon>
        <taxon>Viridiplantae</taxon>
        <taxon>Streptophyta</taxon>
        <taxon>Embryophyta</taxon>
        <taxon>Tracheophyta</taxon>
        <taxon>Spermatophyta</taxon>
        <taxon>Magnoliopsida</taxon>
        <taxon>eudicotyledons</taxon>
        <taxon>Gunneridae</taxon>
        <taxon>Pentapetalae</taxon>
        <taxon>rosids</taxon>
        <taxon>fabids</taxon>
        <taxon>Fabales</taxon>
        <taxon>Fabaceae</taxon>
        <taxon>Papilionoideae</taxon>
        <taxon>50 kb inversion clade</taxon>
        <taxon>dalbergioids sensu lato</taxon>
        <taxon>Dalbergieae</taxon>
        <taxon>Pterocarpus clade</taxon>
        <taxon>Stylosanthes</taxon>
    </lineage>
</organism>
<feature type="region of interest" description="Disordered" evidence="1">
    <location>
        <begin position="88"/>
        <end position="108"/>
    </location>
</feature>
<sequence>MHTNMKSPPNYSSTFQNLINTFKTMLVKKSPSMILPRSISRKLSSSSSSSRRSRNQTFCKGSTDEVKVSTVKIKDIIRWRSFKDVTVEEEEVEHGKKSPLSKSQPLDFSRKSPPLDFHRCMMMGSTTTTTTTTCSSSNGSSWNESDFTSIASGYLSSWEEQNGTVLESEKFPLSPLNIVVGKDLGQQTTNIMETKTKEISSFEEDEQNSPISVLQIGKDEFPHYNQSLADIERRKQKLMDTFQIIESLAKFDLPNLDQYIILDENFSFNNEDCDNDDYEVEEQDYVSERAMKLLNCVKATCALQRYDFDILLLDFFKEELTKNIIDDEECENESQILRVAKEWAKGSFGYDIGDVNNYACIKDMDKRGEWSKFEKEKEELGLEIEKEIFHSLVDELLDLHH</sequence>
<dbReference type="Proteomes" id="UP001341840">
    <property type="component" value="Unassembled WGS sequence"/>
</dbReference>
<feature type="region of interest" description="Disordered" evidence="1">
    <location>
        <begin position="38"/>
        <end position="61"/>
    </location>
</feature>
<accession>A0ABU6YXJ4</accession>
<name>A0ABU6YXJ4_9FABA</name>
<dbReference type="Pfam" id="PF14309">
    <property type="entry name" value="DUF4378"/>
    <property type="match status" value="1"/>
</dbReference>
<feature type="domain" description="DUF4378" evidence="2">
    <location>
        <begin position="362"/>
        <end position="395"/>
    </location>
</feature>
<evidence type="ECO:0000313" key="3">
    <source>
        <dbReference type="EMBL" id="MED6214055.1"/>
    </source>
</evidence>
<dbReference type="PANTHER" id="PTHR33623">
    <property type="entry name" value="OS04G0572500 PROTEIN"/>
    <property type="match status" value="1"/>
</dbReference>